<organism evidence="3 4">
    <name type="scientific">Steccherinum ochraceum</name>
    <dbReference type="NCBI Taxonomy" id="92696"/>
    <lineage>
        <taxon>Eukaryota</taxon>
        <taxon>Fungi</taxon>
        <taxon>Dikarya</taxon>
        <taxon>Basidiomycota</taxon>
        <taxon>Agaricomycotina</taxon>
        <taxon>Agaricomycetes</taxon>
        <taxon>Polyporales</taxon>
        <taxon>Steccherinaceae</taxon>
        <taxon>Steccherinum</taxon>
    </lineage>
</organism>
<feature type="compositionally biased region" description="Polar residues" evidence="2">
    <location>
        <begin position="165"/>
        <end position="180"/>
    </location>
</feature>
<evidence type="ECO:0000256" key="1">
    <source>
        <dbReference type="SAM" id="Coils"/>
    </source>
</evidence>
<reference evidence="3 4" key="1">
    <citation type="submission" date="2018-11" db="EMBL/GenBank/DDBJ databases">
        <title>Genome assembly of Steccherinum ochraceum LE-BIN_3174, the white-rot fungus of the Steccherinaceae family (The Residual Polyporoid clade, Polyporales, Basidiomycota).</title>
        <authorList>
            <person name="Fedorova T.V."/>
            <person name="Glazunova O.A."/>
            <person name="Landesman E.O."/>
            <person name="Moiseenko K.V."/>
            <person name="Psurtseva N.V."/>
            <person name="Savinova O.S."/>
            <person name="Shakhova N.V."/>
            <person name="Tyazhelova T.V."/>
            <person name="Vasina D.V."/>
        </authorList>
    </citation>
    <scope>NUCLEOTIDE SEQUENCE [LARGE SCALE GENOMIC DNA]</scope>
    <source>
        <strain evidence="3 4">LE-BIN_3174</strain>
    </source>
</reference>
<feature type="coiled-coil region" evidence="1">
    <location>
        <begin position="968"/>
        <end position="1030"/>
    </location>
</feature>
<dbReference type="EMBL" id="RWJN01000070">
    <property type="protein sequence ID" value="TCD68308.1"/>
    <property type="molecule type" value="Genomic_DNA"/>
</dbReference>
<feature type="coiled-coil region" evidence="1">
    <location>
        <begin position="462"/>
        <end position="510"/>
    </location>
</feature>
<feature type="region of interest" description="Disordered" evidence="2">
    <location>
        <begin position="97"/>
        <end position="116"/>
    </location>
</feature>
<proteinExistence type="predicted"/>
<feature type="compositionally biased region" description="Basic and acidic residues" evidence="2">
    <location>
        <begin position="151"/>
        <end position="164"/>
    </location>
</feature>
<dbReference type="Proteomes" id="UP000292702">
    <property type="component" value="Unassembled WGS sequence"/>
</dbReference>
<gene>
    <name evidence="3" type="ORF">EIP91_011167</name>
</gene>
<protein>
    <submittedName>
        <fullName evidence="3">Uncharacterized protein</fullName>
    </submittedName>
</protein>
<comment type="caution">
    <text evidence="3">The sequence shown here is derived from an EMBL/GenBank/DDBJ whole genome shotgun (WGS) entry which is preliminary data.</text>
</comment>
<dbReference type="PANTHER" id="PTHR43941">
    <property type="entry name" value="STRUCTURAL MAINTENANCE OF CHROMOSOMES PROTEIN 2"/>
    <property type="match status" value="1"/>
</dbReference>
<feature type="compositionally biased region" description="Low complexity" evidence="2">
    <location>
        <begin position="1070"/>
        <end position="1079"/>
    </location>
</feature>
<dbReference type="Gene3D" id="1.10.287.1490">
    <property type="match status" value="2"/>
</dbReference>
<feature type="region of interest" description="Disordered" evidence="2">
    <location>
        <begin position="127"/>
        <end position="186"/>
    </location>
</feature>
<feature type="coiled-coil region" evidence="1">
    <location>
        <begin position="860"/>
        <end position="936"/>
    </location>
</feature>
<feature type="compositionally biased region" description="Polar residues" evidence="2">
    <location>
        <begin position="1134"/>
        <end position="1143"/>
    </location>
</feature>
<dbReference type="GO" id="GO:0000796">
    <property type="term" value="C:condensin complex"/>
    <property type="evidence" value="ECO:0007669"/>
    <property type="project" value="TreeGrafter"/>
</dbReference>
<feature type="compositionally biased region" description="Basic and acidic residues" evidence="2">
    <location>
        <begin position="127"/>
        <end position="140"/>
    </location>
</feature>
<feature type="region of interest" description="Disordered" evidence="2">
    <location>
        <begin position="1196"/>
        <end position="1284"/>
    </location>
</feature>
<dbReference type="Gene3D" id="1.20.5.170">
    <property type="match status" value="1"/>
</dbReference>
<dbReference type="GO" id="GO:0007076">
    <property type="term" value="P:mitotic chromosome condensation"/>
    <property type="evidence" value="ECO:0007669"/>
    <property type="project" value="TreeGrafter"/>
</dbReference>
<dbReference type="STRING" id="92696.A0A4R0RWF3"/>
<keyword evidence="4" id="KW-1185">Reference proteome</keyword>
<feature type="region of interest" description="Disordered" evidence="2">
    <location>
        <begin position="677"/>
        <end position="703"/>
    </location>
</feature>
<name>A0A4R0RWF3_9APHY</name>
<evidence type="ECO:0000313" key="4">
    <source>
        <dbReference type="Proteomes" id="UP000292702"/>
    </source>
</evidence>
<dbReference type="OrthoDB" id="10255344at2759"/>
<dbReference type="GO" id="GO:0000785">
    <property type="term" value="C:chromatin"/>
    <property type="evidence" value="ECO:0007669"/>
    <property type="project" value="TreeGrafter"/>
</dbReference>
<dbReference type="GO" id="GO:0003682">
    <property type="term" value="F:chromatin binding"/>
    <property type="evidence" value="ECO:0007669"/>
    <property type="project" value="TreeGrafter"/>
</dbReference>
<accession>A0A4R0RWF3</accession>
<dbReference type="GO" id="GO:0000793">
    <property type="term" value="C:condensed chromosome"/>
    <property type="evidence" value="ECO:0007669"/>
    <property type="project" value="TreeGrafter"/>
</dbReference>
<evidence type="ECO:0000313" key="3">
    <source>
        <dbReference type="EMBL" id="TCD68308.1"/>
    </source>
</evidence>
<feature type="compositionally biased region" description="Low complexity" evidence="2">
    <location>
        <begin position="1045"/>
        <end position="1058"/>
    </location>
</feature>
<feature type="region of interest" description="Disordered" evidence="2">
    <location>
        <begin position="1038"/>
        <end position="1183"/>
    </location>
</feature>
<evidence type="ECO:0000256" key="2">
    <source>
        <dbReference type="SAM" id="MobiDB-lite"/>
    </source>
</evidence>
<feature type="compositionally biased region" description="Pro residues" evidence="2">
    <location>
        <begin position="1119"/>
        <end position="1133"/>
    </location>
</feature>
<dbReference type="PANTHER" id="PTHR43941:SF1">
    <property type="entry name" value="STRUCTURAL MAINTENANCE OF CHROMOSOMES PROTEIN 2"/>
    <property type="match status" value="1"/>
</dbReference>
<feature type="coiled-coil region" evidence="1">
    <location>
        <begin position="11"/>
        <end position="56"/>
    </location>
</feature>
<sequence>MDELDPQAEQTQRLLSAIDRLRGERDDLRRDMEFVKIENKFKIESLEIELARAKEQHPKVDLTTAPASPHPQERRSALLSILVSQYLQRQCDTYRLQTPSTQESRHDSMDVDEQDEELGRRMVELEGENAKLKGDLDSSESRLVTAEEQAAELRRLAEDADETGRASNHQITQLQAQNSALKDDLKTSHEQLREMEGRVLDLSNRISTLEDDLSQERSGHQATGVSLAQAEEQITELAQSVDNTESERDSLALQVTHLTDDLASARNALEDAEARINSLETRQLASMSQSERNSALLKQIETLEYRVSHRTEQIGIHQHDIKRLETNMRLQEERITEMTADMDVLQGEKAAMIEDCNTTREERDEALRRYEELEERMEVMEEGVSRVDADRNVEMQSVVEVVFRERAARRNLSRQVLASWETHSRQRTQLELRIREATLTQTQAVQQIELLRRDGDRAAEALQEKTSQLQSIQDERDSALAQVQETSSVIETLRAELAAASSSLEEARDHGTTSQDEVSQLQTQLHAKATEISDLQIRYDSLCNRYDETKDSLTSRATALENQIRTLQDTNTDIDSRREAAEKEVSQLTEDLRSYRSSGSENVEIQQRLRAELEELKAAHLEESSGLREEVAQARVDLEDARQKQIELHTTHRLALENYSQIKEGLEEQLVEATEKLHSSDSARSELEELQERYNSETSDFRERLDRVSRQLEAAQKELEEQAATSETVIRKLDDELSSASDVLHAKEDLELELSQLRAQHEAEMRSLERRIDDLTSEHSSTKQSQSSLETRCDVLAAEKSDLEDQLGRMTADVDKLQDHLKMLSEKHDHALEQHSDELQAAASREEEALHARNNLVDEIADIRAQFEETRALVSTLQEEKQDVQADMTQLEAEVQRLLSLQRYQESQLKDCEREITGLREQLEQARVDYLECEKAAKAVEIDLQFQSVQHEKVVSSLRSEVKSLQKTSQLEGTVADLTERNNEMEQLLQAKCLEIEENDDRAIELLKEKKKLVTKVETLTKKVNTLQAKLAIASTPPADIPAYTSRPSSTRTISPPTLSMAPVASSSRTPTTFHTQTTPNSRRIASGSVPPRPKTPEARVPPPPVFKARTPESKRVPPRPQPVLHHPPPPPQILTTSASSSLGKKRRAPDDFEDGESLPTQGFTIDSVPSPIDVENSHSTTPRVRRALQAVRSGFTPVRSHPPPQHAPTVLTSPARRATTGASLIADVTNSPRGPSMGADLSGAKGGKRGWLGKIRGAPANAPRSVSARPAVFDRQTSGGSSR</sequence>
<feature type="coiled-coil region" evidence="1">
    <location>
        <begin position="321"/>
        <end position="390"/>
    </location>
</feature>
<keyword evidence="1" id="KW-0175">Coiled coil</keyword>